<dbReference type="PROSITE" id="PS50157">
    <property type="entry name" value="ZINC_FINGER_C2H2_2"/>
    <property type="match status" value="4"/>
</dbReference>
<dbReference type="Proteomes" id="UP000494040">
    <property type="component" value="Unassembled WGS sequence"/>
</dbReference>
<dbReference type="FunFam" id="3.30.160.60:FF:000031">
    <property type="entry name" value="GLI family zinc finger 3"/>
    <property type="match status" value="1"/>
</dbReference>
<reference evidence="9" key="1">
    <citation type="submission" date="2022-01" db="UniProtKB">
        <authorList>
            <consortium name="EnsemblMetazoa"/>
        </authorList>
    </citation>
    <scope>IDENTIFICATION</scope>
</reference>
<evidence type="ECO:0000256" key="1">
    <source>
        <dbReference type="ARBA" id="ARBA00004123"/>
    </source>
</evidence>
<keyword evidence="3" id="KW-0677">Repeat</keyword>
<dbReference type="GO" id="GO:0140297">
    <property type="term" value="F:DNA-binding transcription factor binding"/>
    <property type="evidence" value="ECO:0007669"/>
    <property type="project" value="UniProtKB-ARBA"/>
</dbReference>
<organism evidence="9 10">
    <name type="scientific">Cimex lectularius</name>
    <name type="common">Bed bug</name>
    <name type="synonym">Acanthia lectularia</name>
    <dbReference type="NCBI Taxonomy" id="79782"/>
    <lineage>
        <taxon>Eukaryota</taxon>
        <taxon>Metazoa</taxon>
        <taxon>Ecdysozoa</taxon>
        <taxon>Arthropoda</taxon>
        <taxon>Hexapoda</taxon>
        <taxon>Insecta</taxon>
        <taxon>Pterygota</taxon>
        <taxon>Neoptera</taxon>
        <taxon>Paraneoptera</taxon>
        <taxon>Hemiptera</taxon>
        <taxon>Heteroptera</taxon>
        <taxon>Panheteroptera</taxon>
        <taxon>Cimicomorpha</taxon>
        <taxon>Cimicidae</taxon>
        <taxon>Cimex</taxon>
    </lineage>
</organism>
<sequence>MMHMFDFIKEEWSKDDPHEIKEEWSNDEYVYMDVNSTYITLPEDNVFIRADSVDSGLPDENKLFEDDKNVYFGHLTCRDYADENSTIDNSVVICNDHELLQTHLPTKVNEVASYHINQETGELVEEEEDEGVEEKSLEAALECRWEGCYWLFQTQQDLVRHIESQHVERARKSDEYPCQWKDCPRRYQPFNARYKLLIHMRVHSGDKPNKCSYPGCSKAFSRVENLKIHQRSHTGERPYICQFLSCRKAFSNSSDRAKHHRTHINLKPYVCHAKGCGKRYTDPSSLRKHVKLHYQVIPGPKKLMASEPIVTAEELQSRGLKNTLIFAKEAKEVDNSWSQNFDCSLFSPEDSMSDMIDSDVERELLEDFNETSEDLLPLYGDVFRDISF</sequence>
<dbReference type="PANTHER" id="PTHR45718:SF7">
    <property type="entry name" value="C2H2-TYPE DOMAIN-CONTAINING PROTEIN"/>
    <property type="match status" value="1"/>
</dbReference>
<dbReference type="PANTHER" id="PTHR45718">
    <property type="entry name" value="TRANSCRIPTIONAL ACTIVATOR CUBITUS INTERRUPTUS"/>
    <property type="match status" value="1"/>
</dbReference>
<dbReference type="OrthoDB" id="3214149at2759"/>
<evidence type="ECO:0000259" key="8">
    <source>
        <dbReference type="PROSITE" id="PS50157"/>
    </source>
</evidence>
<evidence type="ECO:0000256" key="5">
    <source>
        <dbReference type="ARBA" id="ARBA00022833"/>
    </source>
</evidence>
<evidence type="ECO:0000256" key="6">
    <source>
        <dbReference type="ARBA" id="ARBA00023242"/>
    </source>
</evidence>
<dbReference type="EnsemblMetazoa" id="XM_014385855.2">
    <property type="protein sequence ID" value="XP_014241341.1"/>
    <property type="gene ID" value="LOC106662050"/>
</dbReference>
<dbReference type="GO" id="GO:0000981">
    <property type="term" value="F:DNA-binding transcription factor activity, RNA polymerase II-specific"/>
    <property type="evidence" value="ECO:0007669"/>
    <property type="project" value="TreeGrafter"/>
</dbReference>
<dbReference type="Gene3D" id="3.30.160.60">
    <property type="entry name" value="Classic Zinc Finger"/>
    <property type="match status" value="5"/>
</dbReference>
<name>A0A8I6RCC3_CIMLE</name>
<dbReference type="FunFam" id="3.30.160.60:FF:000359">
    <property type="entry name" value="GLIS family zinc finger 2"/>
    <property type="match status" value="1"/>
</dbReference>
<dbReference type="GO" id="GO:0008270">
    <property type="term" value="F:zinc ion binding"/>
    <property type="evidence" value="ECO:0007669"/>
    <property type="project" value="UniProtKB-KW"/>
</dbReference>
<dbReference type="SUPFAM" id="SSF57667">
    <property type="entry name" value="beta-beta-alpha zinc fingers"/>
    <property type="match status" value="3"/>
</dbReference>
<feature type="domain" description="C2H2-type" evidence="8">
    <location>
        <begin position="209"/>
        <end position="238"/>
    </location>
</feature>
<feature type="domain" description="C2H2-type" evidence="8">
    <location>
        <begin position="239"/>
        <end position="268"/>
    </location>
</feature>
<keyword evidence="6" id="KW-0539">Nucleus</keyword>
<dbReference type="RefSeq" id="XP_014241341.1">
    <property type="nucleotide sequence ID" value="XM_014385855.2"/>
</dbReference>
<dbReference type="Pfam" id="PF23561">
    <property type="entry name" value="zf-C2H2_15"/>
    <property type="match status" value="1"/>
</dbReference>
<protein>
    <recommendedName>
        <fullName evidence="8">C2H2-type domain-containing protein</fullName>
    </recommendedName>
</protein>
<evidence type="ECO:0000256" key="7">
    <source>
        <dbReference type="PROSITE-ProRule" id="PRU00042"/>
    </source>
</evidence>
<comment type="subcellular location">
    <subcellularLocation>
        <location evidence="1">Nucleus</location>
    </subcellularLocation>
</comment>
<proteinExistence type="predicted"/>
<accession>A0A8I6RCC3</accession>
<dbReference type="InterPro" id="IPR036236">
    <property type="entry name" value="Znf_C2H2_sf"/>
</dbReference>
<evidence type="ECO:0000256" key="4">
    <source>
        <dbReference type="ARBA" id="ARBA00022771"/>
    </source>
</evidence>
<keyword evidence="5" id="KW-0862">Zinc</keyword>
<keyword evidence="4 7" id="KW-0863">Zinc-finger</keyword>
<feature type="domain" description="C2H2-type" evidence="8">
    <location>
        <begin position="176"/>
        <end position="208"/>
    </location>
</feature>
<dbReference type="InterPro" id="IPR013087">
    <property type="entry name" value="Znf_C2H2_type"/>
</dbReference>
<dbReference type="GO" id="GO:0000978">
    <property type="term" value="F:RNA polymerase II cis-regulatory region sequence-specific DNA binding"/>
    <property type="evidence" value="ECO:0007669"/>
    <property type="project" value="TreeGrafter"/>
</dbReference>
<evidence type="ECO:0000313" key="10">
    <source>
        <dbReference type="Proteomes" id="UP000494040"/>
    </source>
</evidence>
<evidence type="ECO:0000313" key="9">
    <source>
        <dbReference type="EnsemblMetazoa" id="XP_014241341.1"/>
    </source>
</evidence>
<keyword evidence="10" id="KW-1185">Reference proteome</keyword>
<dbReference type="InterPro" id="IPR056436">
    <property type="entry name" value="Znf-C2H2_ZIC1-5/GLI1-3-like"/>
</dbReference>
<dbReference type="SMART" id="SM00355">
    <property type="entry name" value="ZnF_C2H2"/>
    <property type="match status" value="5"/>
</dbReference>
<dbReference type="KEGG" id="clec:106662050"/>
<dbReference type="GeneID" id="106662050"/>
<dbReference type="FunFam" id="3.30.160.60:FF:001102">
    <property type="entry name" value="Transcription factor IIIA"/>
    <property type="match status" value="1"/>
</dbReference>
<dbReference type="GO" id="GO:0005634">
    <property type="term" value="C:nucleus"/>
    <property type="evidence" value="ECO:0007669"/>
    <property type="project" value="UniProtKB-SubCell"/>
</dbReference>
<dbReference type="AlphaFoldDB" id="A0A8I6RCC3"/>
<feature type="domain" description="C2H2-type" evidence="8">
    <location>
        <begin position="269"/>
        <end position="298"/>
    </location>
</feature>
<evidence type="ECO:0000256" key="2">
    <source>
        <dbReference type="ARBA" id="ARBA00022723"/>
    </source>
</evidence>
<keyword evidence="2" id="KW-0479">Metal-binding</keyword>
<dbReference type="InterPro" id="IPR043359">
    <property type="entry name" value="GLI-like"/>
</dbReference>
<dbReference type="FunFam" id="3.30.160.60:FF:000048">
    <property type="entry name" value="GLI family zinc finger 3"/>
    <property type="match status" value="1"/>
</dbReference>
<dbReference type="PROSITE" id="PS00028">
    <property type="entry name" value="ZINC_FINGER_C2H2_1"/>
    <property type="match status" value="4"/>
</dbReference>
<evidence type="ECO:0000256" key="3">
    <source>
        <dbReference type="ARBA" id="ARBA00022737"/>
    </source>
</evidence>
<dbReference type="Pfam" id="PF00096">
    <property type="entry name" value="zf-C2H2"/>
    <property type="match status" value="2"/>
</dbReference>